<feature type="region of interest" description="Disordered" evidence="1">
    <location>
        <begin position="237"/>
        <end position="264"/>
    </location>
</feature>
<evidence type="ECO:0000313" key="2">
    <source>
        <dbReference type="EMBL" id="KAJ7103146.1"/>
    </source>
</evidence>
<keyword evidence="3" id="KW-1185">Reference proteome</keyword>
<feature type="region of interest" description="Disordered" evidence="1">
    <location>
        <begin position="643"/>
        <end position="680"/>
    </location>
</feature>
<evidence type="ECO:0000313" key="3">
    <source>
        <dbReference type="Proteomes" id="UP001222325"/>
    </source>
</evidence>
<sequence>MQRRGRDRAVSVAALARLHSEERAYTPPLARSPSSSTSASASPRSPASRSPTPPLTLSDQVHIAYAHDDIHLAKVLLLRLQGIEVTSDSDPRIAAVKDEDFDACFIPFGRLDDGRGESSCTPVKSPPAVDNRRASVRRADALRAKEQLWESEARRFTEERVRCAARKRRESDQQRFAATEQERTRLMKQKEAAAAVVDLRRRRMKPTARTLNFSLVTPVPSPPPKFTYDFPFTPRNIAPRVTLNPRRPPKQSEPPREEPTVEAAPQRVSFQQVLASMEGPLFPVLPGERLPATNTDRTKARRERALLEALLAADVDLSPGRKGKGRARALAPTCAVCAPRTPSPTPLPSPSTPSTSSSGLSRAGSWLSFGSNRASTSSSVSTAPSSWVSASPSDSPKFSAPPLRLWLPGTRRTSSPVPVSAQCHCAPTSDCPRAPATTHPLSQPPPPPPRNAGRRPPHMEPGVDRPQGPMPFTLALGRIVALARTLQASYVRAVVVGYGGVSSGWDDDAYTYGHDPYTEAYAQPLAYASEKPARALVCTLRVRQAGQRAAPADVSAFRAAPPPASSSAPEDVLAPLARLSPLAPHARSAVTLADHAGADARRTAHARVFAPPPPLPRSPWAPSARGQSHVRLRVDEADAACAESSSAAELDSAMGRGDDGDGDIDVDRAGGEGEGGQRLRARAVPNSAFLRLKALHNDARGLVLAPPVALRRPRECLVALGVDRAPGSGLRFVYAGAAGV</sequence>
<feature type="compositionally biased region" description="Basic and acidic residues" evidence="1">
    <location>
        <begin position="665"/>
        <end position="677"/>
    </location>
</feature>
<evidence type="ECO:0000256" key="1">
    <source>
        <dbReference type="SAM" id="MobiDB-lite"/>
    </source>
</evidence>
<dbReference type="Proteomes" id="UP001222325">
    <property type="component" value="Unassembled WGS sequence"/>
</dbReference>
<feature type="compositionally biased region" description="Low complexity" evidence="1">
    <location>
        <begin position="374"/>
        <end position="396"/>
    </location>
</feature>
<feature type="region of interest" description="Disordered" evidence="1">
    <location>
        <begin position="336"/>
        <end position="399"/>
    </location>
</feature>
<organism evidence="2 3">
    <name type="scientific">Mycena belliarum</name>
    <dbReference type="NCBI Taxonomy" id="1033014"/>
    <lineage>
        <taxon>Eukaryota</taxon>
        <taxon>Fungi</taxon>
        <taxon>Dikarya</taxon>
        <taxon>Basidiomycota</taxon>
        <taxon>Agaricomycotina</taxon>
        <taxon>Agaricomycetes</taxon>
        <taxon>Agaricomycetidae</taxon>
        <taxon>Agaricales</taxon>
        <taxon>Marasmiineae</taxon>
        <taxon>Mycenaceae</taxon>
        <taxon>Mycena</taxon>
    </lineage>
</organism>
<comment type="caution">
    <text evidence="2">The sequence shown here is derived from an EMBL/GenBank/DDBJ whole genome shotgun (WGS) entry which is preliminary data.</text>
</comment>
<protein>
    <submittedName>
        <fullName evidence="2">Uncharacterized protein</fullName>
    </submittedName>
</protein>
<feature type="compositionally biased region" description="Pro residues" evidence="1">
    <location>
        <begin position="610"/>
        <end position="619"/>
    </location>
</feature>
<gene>
    <name evidence="2" type="ORF">B0H15DRAFT_196122</name>
</gene>
<feature type="compositionally biased region" description="Low complexity" evidence="1">
    <location>
        <begin position="352"/>
        <end position="365"/>
    </location>
</feature>
<feature type="compositionally biased region" description="Pro residues" evidence="1">
    <location>
        <begin position="341"/>
        <end position="351"/>
    </location>
</feature>
<feature type="region of interest" description="Disordered" evidence="1">
    <location>
        <begin position="22"/>
        <end position="55"/>
    </location>
</feature>
<feature type="region of interest" description="Disordered" evidence="1">
    <location>
        <begin position="433"/>
        <end position="469"/>
    </location>
</feature>
<feature type="region of interest" description="Disordered" evidence="1">
    <location>
        <begin position="608"/>
        <end position="629"/>
    </location>
</feature>
<name>A0AAD6Y1J0_9AGAR</name>
<dbReference type="AlphaFoldDB" id="A0AAD6Y1J0"/>
<dbReference type="EMBL" id="JARJCN010000002">
    <property type="protein sequence ID" value="KAJ7103146.1"/>
    <property type="molecule type" value="Genomic_DNA"/>
</dbReference>
<feature type="compositionally biased region" description="Low complexity" evidence="1">
    <location>
        <begin position="643"/>
        <end position="655"/>
    </location>
</feature>
<proteinExistence type="predicted"/>
<accession>A0AAD6Y1J0</accession>
<feature type="compositionally biased region" description="Low complexity" evidence="1">
    <location>
        <begin position="26"/>
        <end position="55"/>
    </location>
</feature>
<reference evidence="2" key="1">
    <citation type="submission" date="2023-03" db="EMBL/GenBank/DDBJ databases">
        <title>Massive genome expansion in bonnet fungi (Mycena s.s.) driven by repeated elements and novel gene families across ecological guilds.</title>
        <authorList>
            <consortium name="Lawrence Berkeley National Laboratory"/>
            <person name="Harder C.B."/>
            <person name="Miyauchi S."/>
            <person name="Viragh M."/>
            <person name="Kuo A."/>
            <person name="Thoen E."/>
            <person name="Andreopoulos B."/>
            <person name="Lu D."/>
            <person name="Skrede I."/>
            <person name="Drula E."/>
            <person name="Henrissat B."/>
            <person name="Morin E."/>
            <person name="Kohler A."/>
            <person name="Barry K."/>
            <person name="LaButti K."/>
            <person name="Morin E."/>
            <person name="Salamov A."/>
            <person name="Lipzen A."/>
            <person name="Mereny Z."/>
            <person name="Hegedus B."/>
            <person name="Baldrian P."/>
            <person name="Stursova M."/>
            <person name="Weitz H."/>
            <person name="Taylor A."/>
            <person name="Grigoriev I.V."/>
            <person name="Nagy L.G."/>
            <person name="Martin F."/>
            <person name="Kauserud H."/>
        </authorList>
    </citation>
    <scope>NUCLEOTIDE SEQUENCE</scope>
    <source>
        <strain evidence="2">CBHHK173m</strain>
    </source>
</reference>